<dbReference type="AlphaFoldDB" id="A0A8H4JNI3"/>
<evidence type="ECO:0000313" key="3">
    <source>
        <dbReference type="Proteomes" id="UP000536711"/>
    </source>
</evidence>
<evidence type="ECO:0000313" key="2">
    <source>
        <dbReference type="EMBL" id="KAF4436015.1"/>
    </source>
</evidence>
<protein>
    <recommendedName>
        <fullName evidence="1">DUF7730 domain-containing protein</fullName>
    </recommendedName>
</protein>
<comment type="caution">
    <text evidence="2">The sequence shown here is derived from an EMBL/GenBank/DDBJ whole genome shotgun (WGS) entry which is preliminary data.</text>
</comment>
<dbReference type="EMBL" id="JAADJF010000159">
    <property type="protein sequence ID" value="KAF4436015.1"/>
    <property type="molecule type" value="Genomic_DNA"/>
</dbReference>
<dbReference type="Proteomes" id="UP000536711">
    <property type="component" value="Unassembled WGS sequence"/>
</dbReference>
<reference evidence="2 3" key="1">
    <citation type="submission" date="2020-01" db="EMBL/GenBank/DDBJ databases">
        <title>Identification and distribution of gene clusters putatively required for synthesis of sphingolipid metabolism inhibitors in phylogenetically diverse species of the filamentous fungus Fusarium.</title>
        <authorList>
            <person name="Kim H.-S."/>
            <person name="Busman M."/>
            <person name="Brown D.W."/>
            <person name="Divon H."/>
            <person name="Uhlig S."/>
            <person name="Proctor R.H."/>
        </authorList>
    </citation>
    <scope>NUCLEOTIDE SEQUENCE [LARGE SCALE GENOMIC DNA]</scope>
    <source>
        <strain evidence="2 3">NRRL 13308</strain>
    </source>
</reference>
<dbReference type="InterPro" id="IPR056632">
    <property type="entry name" value="DUF7730"/>
</dbReference>
<dbReference type="Pfam" id="PF24864">
    <property type="entry name" value="DUF7730"/>
    <property type="match status" value="1"/>
</dbReference>
<gene>
    <name evidence="2" type="ORF">FACUT_6786</name>
</gene>
<dbReference type="OrthoDB" id="4757095at2759"/>
<sequence>MILLPDIPADPELIEPKQSVAFASVGAFFTEEQATSSSRKWKSSELLLSCKAIHAEAAHVLVSHNAFSFTYLPHLSAFRLHQGQRWHYLRFLHLDLILGPSVNIPGVVDRPAWRALWTMISRELLSEAASLQVLDVDIHVPMNHTVERWLTHRGEGWPARDRFFQSLATWADDLMVLRDIRHARFEVNAERLAEFRDYASWSYASSVLKFRERVAHEQERMIEAPDSPL</sequence>
<accession>A0A8H4JNI3</accession>
<feature type="domain" description="DUF7730" evidence="1">
    <location>
        <begin position="35"/>
        <end position="150"/>
    </location>
</feature>
<evidence type="ECO:0000259" key="1">
    <source>
        <dbReference type="Pfam" id="PF24864"/>
    </source>
</evidence>
<keyword evidence="3" id="KW-1185">Reference proteome</keyword>
<organism evidence="2 3">
    <name type="scientific">Fusarium acutatum</name>
    <dbReference type="NCBI Taxonomy" id="78861"/>
    <lineage>
        <taxon>Eukaryota</taxon>
        <taxon>Fungi</taxon>
        <taxon>Dikarya</taxon>
        <taxon>Ascomycota</taxon>
        <taxon>Pezizomycotina</taxon>
        <taxon>Sordariomycetes</taxon>
        <taxon>Hypocreomycetidae</taxon>
        <taxon>Hypocreales</taxon>
        <taxon>Nectriaceae</taxon>
        <taxon>Fusarium</taxon>
        <taxon>Fusarium fujikuroi species complex</taxon>
    </lineage>
</organism>
<proteinExistence type="predicted"/>
<name>A0A8H4JNI3_9HYPO</name>